<protein>
    <submittedName>
        <fullName evidence="1">Uncharacterized protein</fullName>
    </submittedName>
</protein>
<feature type="non-terminal residue" evidence="1">
    <location>
        <position position="68"/>
    </location>
</feature>
<evidence type="ECO:0000313" key="1">
    <source>
        <dbReference type="EMBL" id="GAH16953.1"/>
    </source>
</evidence>
<sequence length="68" mass="7584">MVSSVSLVLTYIISYMNLSLCLTTPWAVKNCNNLTCMNTNINDFIFNNECTLEELQNGLCPMLPEGSC</sequence>
<dbReference type="AlphaFoldDB" id="X1F885"/>
<proteinExistence type="predicted"/>
<accession>X1F885</accession>
<gene>
    <name evidence="1" type="ORF">S01H4_56928</name>
</gene>
<name>X1F885_9ZZZZ</name>
<comment type="caution">
    <text evidence="1">The sequence shown here is derived from an EMBL/GenBank/DDBJ whole genome shotgun (WGS) entry which is preliminary data.</text>
</comment>
<organism evidence="1">
    <name type="scientific">marine sediment metagenome</name>
    <dbReference type="NCBI Taxonomy" id="412755"/>
    <lineage>
        <taxon>unclassified sequences</taxon>
        <taxon>metagenomes</taxon>
        <taxon>ecological metagenomes</taxon>
    </lineage>
</organism>
<reference evidence="1" key="1">
    <citation type="journal article" date="2014" name="Front. Microbiol.">
        <title>High frequency of phylogenetically diverse reductive dehalogenase-homologous genes in deep subseafloor sedimentary metagenomes.</title>
        <authorList>
            <person name="Kawai M."/>
            <person name="Futagami T."/>
            <person name="Toyoda A."/>
            <person name="Takaki Y."/>
            <person name="Nishi S."/>
            <person name="Hori S."/>
            <person name="Arai W."/>
            <person name="Tsubouchi T."/>
            <person name="Morono Y."/>
            <person name="Uchiyama I."/>
            <person name="Ito T."/>
            <person name="Fujiyama A."/>
            <person name="Inagaki F."/>
            <person name="Takami H."/>
        </authorList>
    </citation>
    <scope>NUCLEOTIDE SEQUENCE</scope>
    <source>
        <strain evidence="1">Expedition CK06-06</strain>
    </source>
</reference>
<dbReference type="EMBL" id="BART01033050">
    <property type="protein sequence ID" value="GAH16953.1"/>
    <property type="molecule type" value="Genomic_DNA"/>
</dbReference>